<organism evidence="5 6">
    <name type="scientific">Channa striata</name>
    <name type="common">Snakehead murrel</name>
    <name type="synonym">Ophicephalus striatus</name>
    <dbReference type="NCBI Taxonomy" id="64152"/>
    <lineage>
        <taxon>Eukaryota</taxon>
        <taxon>Metazoa</taxon>
        <taxon>Chordata</taxon>
        <taxon>Craniata</taxon>
        <taxon>Vertebrata</taxon>
        <taxon>Euteleostomi</taxon>
        <taxon>Actinopterygii</taxon>
        <taxon>Neopterygii</taxon>
        <taxon>Teleostei</taxon>
        <taxon>Neoteleostei</taxon>
        <taxon>Acanthomorphata</taxon>
        <taxon>Anabantaria</taxon>
        <taxon>Anabantiformes</taxon>
        <taxon>Channoidei</taxon>
        <taxon>Channidae</taxon>
        <taxon>Channa</taxon>
    </lineage>
</organism>
<dbReference type="CDD" id="cd03590">
    <property type="entry name" value="CLECT_DC-SIGN_like"/>
    <property type="match status" value="1"/>
</dbReference>
<feature type="coiled-coil region" evidence="2">
    <location>
        <begin position="91"/>
        <end position="132"/>
    </location>
</feature>
<gene>
    <name evidence="5" type="ORF">Q5P01_020343</name>
</gene>
<dbReference type="SUPFAM" id="SSF56436">
    <property type="entry name" value="C-type lectin-like"/>
    <property type="match status" value="1"/>
</dbReference>
<dbReference type="InterPro" id="IPR050111">
    <property type="entry name" value="C-type_lectin/snaclec_domain"/>
</dbReference>
<accession>A0AA88LXE7</accession>
<dbReference type="Gene3D" id="3.10.100.10">
    <property type="entry name" value="Mannose-Binding Protein A, subunit A"/>
    <property type="match status" value="1"/>
</dbReference>
<dbReference type="InterPro" id="IPR016186">
    <property type="entry name" value="C-type_lectin-like/link_sf"/>
</dbReference>
<dbReference type="InterPro" id="IPR033989">
    <property type="entry name" value="CD209-like_CTLD"/>
</dbReference>
<keyword evidence="3" id="KW-0812">Transmembrane</keyword>
<feature type="domain" description="C-type lectin" evidence="4">
    <location>
        <begin position="143"/>
        <end position="277"/>
    </location>
</feature>
<dbReference type="InterPro" id="IPR016187">
    <property type="entry name" value="CTDL_fold"/>
</dbReference>
<reference evidence="5" key="1">
    <citation type="submission" date="2023-07" db="EMBL/GenBank/DDBJ databases">
        <title>Chromosome-level Genome Assembly of Striped Snakehead (Channa striata).</title>
        <authorList>
            <person name="Liu H."/>
        </authorList>
    </citation>
    <scope>NUCLEOTIDE SEQUENCE</scope>
    <source>
        <strain evidence="5">Gz</strain>
        <tissue evidence="5">Muscle</tissue>
    </source>
</reference>
<dbReference type="GO" id="GO:0030246">
    <property type="term" value="F:carbohydrate binding"/>
    <property type="evidence" value="ECO:0007669"/>
    <property type="project" value="UniProtKB-KW"/>
</dbReference>
<evidence type="ECO:0000256" key="2">
    <source>
        <dbReference type="SAM" id="Coils"/>
    </source>
</evidence>
<dbReference type="Pfam" id="PF00059">
    <property type="entry name" value="Lectin_C"/>
    <property type="match status" value="1"/>
</dbReference>
<dbReference type="SMART" id="SM00034">
    <property type="entry name" value="CLECT"/>
    <property type="match status" value="1"/>
</dbReference>
<dbReference type="Proteomes" id="UP001187415">
    <property type="component" value="Unassembled WGS sequence"/>
</dbReference>
<evidence type="ECO:0000313" key="6">
    <source>
        <dbReference type="Proteomes" id="UP001187415"/>
    </source>
</evidence>
<feature type="transmembrane region" description="Helical" evidence="3">
    <location>
        <begin position="32"/>
        <end position="52"/>
    </location>
</feature>
<dbReference type="InterPro" id="IPR001304">
    <property type="entry name" value="C-type_lectin-like"/>
</dbReference>
<protein>
    <recommendedName>
        <fullName evidence="4">C-type lectin domain-containing protein</fullName>
    </recommendedName>
</protein>
<dbReference type="PROSITE" id="PS50041">
    <property type="entry name" value="C_TYPE_LECTIN_2"/>
    <property type="match status" value="1"/>
</dbReference>
<evidence type="ECO:0000256" key="3">
    <source>
        <dbReference type="SAM" id="Phobius"/>
    </source>
</evidence>
<proteinExistence type="predicted"/>
<dbReference type="PANTHER" id="PTHR22803">
    <property type="entry name" value="MANNOSE, PHOSPHOLIPASE, LECTIN RECEPTOR RELATED"/>
    <property type="match status" value="1"/>
</dbReference>
<dbReference type="AlphaFoldDB" id="A0AA88LXE7"/>
<name>A0AA88LXE7_CHASR</name>
<keyword evidence="3" id="KW-1133">Transmembrane helix</keyword>
<evidence type="ECO:0000256" key="1">
    <source>
        <dbReference type="ARBA" id="ARBA00022734"/>
    </source>
</evidence>
<keyword evidence="2" id="KW-0175">Coiled coil</keyword>
<keyword evidence="3" id="KW-0472">Membrane</keyword>
<comment type="caution">
    <text evidence="5">The sequence shown here is derived from an EMBL/GenBank/DDBJ whole genome shotgun (WGS) entry which is preliminary data.</text>
</comment>
<keyword evidence="1" id="KW-0430">Lectin</keyword>
<dbReference type="EMBL" id="JAUPFM010000016">
    <property type="protein sequence ID" value="KAK2826129.1"/>
    <property type="molecule type" value="Genomic_DNA"/>
</dbReference>
<sequence>MENQWERASGYFNTFYDIIRQGGPTFRSYKCMTLGLGLLNAVLLIVAVVIGIKCARVKEGSLHVSHSAVTQLLNELDYLRSNHSDRALKHHEQLKEQIDKQKTINDGYQRQIETLKTEKTNLQSNISALEGTCGRCLPGWSLYNSSCYFFSHVEPSAVKKNWPDSRADCVSRGADLVVIDSPEEQTFVSDSIEHVKNSRHWWDNGFWVGLIDIETEGTWVWINNVTEVEQRYWIDGEPNDAGHVGEDCALVVSGSDNPWKTRYDDSCNERKRHWICEVTSK</sequence>
<evidence type="ECO:0000259" key="4">
    <source>
        <dbReference type="PROSITE" id="PS50041"/>
    </source>
</evidence>
<evidence type="ECO:0000313" key="5">
    <source>
        <dbReference type="EMBL" id="KAK2826129.1"/>
    </source>
</evidence>
<keyword evidence="6" id="KW-1185">Reference proteome</keyword>